<dbReference type="Pfam" id="PF00172">
    <property type="entry name" value="Zn_clus"/>
    <property type="match status" value="1"/>
</dbReference>
<evidence type="ECO:0000313" key="9">
    <source>
        <dbReference type="Proteomes" id="UP000053732"/>
    </source>
</evidence>
<name>A0A0G4PDZ1_PENC3</name>
<dbReference type="PANTHER" id="PTHR31845">
    <property type="entry name" value="FINGER DOMAIN PROTEIN, PUTATIVE-RELATED"/>
    <property type="match status" value="1"/>
</dbReference>
<dbReference type="GO" id="GO:0008270">
    <property type="term" value="F:zinc ion binding"/>
    <property type="evidence" value="ECO:0007669"/>
    <property type="project" value="InterPro"/>
</dbReference>
<evidence type="ECO:0000313" key="8">
    <source>
        <dbReference type="EMBL" id="CRL24464.1"/>
    </source>
</evidence>
<keyword evidence="9" id="KW-1185">Reference proteome</keyword>
<dbReference type="SUPFAM" id="SSF57701">
    <property type="entry name" value="Zn2/Cys6 DNA-binding domain"/>
    <property type="match status" value="1"/>
</dbReference>
<comment type="subcellular location">
    <subcellularLocation>
        <location evidence="1">Nucleus</location>
    </subcellularLocation>
</comment>
<keyword evidence="6" id="KW-0175">Coiled coil</keyword>
<gene>
    <name evidence="8" type="ORF">PCAMFM013_S012g000073</name>
</gene>
<accession>A0A0G4PDZ1</accession>
<dbReference type="GO" id="GO:0005634">
    <property type="term" value="C:nucleus"/>
    <property type="evidence" value="ECO:0007669"/>
    <property type="project" value="UniProtKB-SubCell"/>
</dbReference>
<dbReference type="CDD" id="cd12148">
    <property type="entry name" value="fungal_TF_MHR"/>
    <property type="match status" value="1"/>
</dbReference>
<keyword evidence="3" id="KW-0238">DNA-binding</keyword>
<dbReference type="EMBL" id="HG793145">
    <property type="protein sequence ID" value="CRL24464.1"/>
    <property type="molecule type" value="Genomic_DNA"/>
</dbReference>
<evidence type="ECO:0000256" key="4">
    <source>
        <dbReference type="ARBA" id="ARBA00023163"/>
    </source>
</evidence>
<dbReference type="CDD" id="cd00067">
    <property type="entry name" value="GAL4"/>
    <property type="match status" value="1"/>
</dbReference>
<dbReference type="SMART" id="SM00066">
    <property type="entry name" value="GAL4"/>
    <property type="match status" value="1"/>
</dbReference>
<feature type="domain" description="Zn(2)-C6 fungal-type" evidence="7">
    <location>
        <begin position="40"/>
        <end position="73"/>
    </location>
</feature>
<dbReference type="PANTHER" id="PTHR31845:SF21">
    <property type="entry name" value="REGULATORY PROTEIN LEU3"/>
    <property type="match status" value="1"/>
</dbReference>
<protein>
    <submittedName>
        <fullName evidence="8">Protease inhibitor I4, serpin</fullName>
    </submittedName>
</protein>
<dbReference type="InterPro" id="IPR051089">
    <property type="entry name" value="prtT"/>
</dbReference>
<dbReference type="PROSITE" id="PS00463">
    <property type="entry name" value="ZN2_CY6_FUNGAL_1"/>
    <property type="match status" value="1"/>
</dbReference>
<proteinExistence type="predicted"/>
<dbReference type="InterPro" id="IPR001138">
    <property type="entry name" value="Zn2Cys6_DnaBD"/>
</dbReference>
<organism evidence="8 9">
    <name type="scientific">Penicillium camemberti (strain FM 013)</name>
    <dbReference type="NCBI Taxonomy" id="1429867"/>
    <lineage>
        <taxon>Eukaryota</taxon>
        <taxon>Fungi</taxon>
        <taxon>Dikarya</taxon>
        <taxon>Ascomycota</taxon>
        <taxon>Pezizomycotina</taxon>
        <taxon>Eurotiomycetes</taxon>
        <taxon>Eurotiomycetidae</taxon>
        <taxon>Eurotiales</taxon>
        <taxon>Aspergillaceae</taxon>
        <taxon>Penicillium</taxon>
    </lineage>
</organism>
<dbReference type="AlphaFoldDB" id="A0A0G4PDZ1"/>
<keyword evidence="2" id="KW-0805">Transcription regulation</keyword>
<evidence type="ECO:0000256" key="3">
    <source>
        <dbReference type="ARBA" id="ARBA00023125"/>
    </source>
</evidence>
<evidence type="ECO:0000256" key="6">
    <source>
        <dbReference type="SAM" id="Coils"/>
    </source>
</evidence>
<evidence type="ECO:0000256" key="5">
    <source>
        <dbReference type="ARBA" id="ARBA00023242"/>
    </source>
</evidence>
<feature type="coiled-coil region" evidence="6">
    <location>
        <begin position="79"/>
        <end position="106"/>
    </location>
</feature>
<evidence type="ECO:0000256" key="1">
    <source>
        <dbReference type="ARBA" id="ARBA00004123"/>
    </source>
</evidence>
<keyword evidence="5" id="KW-0539">Nucleus</keyword>
<dbReference type="Proteomes" id="UP000053732">
    <property type="component" value="Unassembled WGS sequence"/>
</dbReference>
<reference evidence="8 9" key="1">
    <citation type="journal article" date="2014" name="Nat. Commun.">
        <title>Multiple recent horizontal transfers of a large genomic region in cheese making fungi.</title>
        <authorList>
            <person name="Cheeseman K."/>
            <person name="Ropars J."/>
            <person name="Renault P."/>
            <person name="Dupont J."/>
            <person name="Gouzy J."/>
            <person name="Branca A."/>
            <person name="Abraham A.L."/>
            <person name="Ceppi M."/>
            <person name="Conseiller E."/>
            <person name="Debuchy R."/>
            <person name="Malagnac F."/>
            <person name="Goarin A."/>
            <person name="Silar P."/>
            <person name="Lacoste S."/>
            <person name="Sallet E."/>
            <person name="Bensimon A."/>
            <person name="Giraud T."/>
            <person name="Brygoo Y."/>
        </authorList>
    </citation>
    <scope>NUCLEOTIDE SEQUENCE [LARGE SCALE GENOMIC DNA]</scope>
    <source>
        <strain evidence="9">FM 013</strain>
    </source>
</reference>
<evidence type="ECO:0000256" key="2">
    <source>
        <dbReference type="ARBA" id="ARBA00023015"/>
    </source>
</evidence>
<dbReference type="GO" id="GO:0000976">
    <property type="term" value="F:transcription cis-regulatory region binding"/>
    <property type="evidence" value="ECO:0007669"/>
    <property type="project" value="TreeGrafter"/>
</dbReference>
<dbReference type="InterPro" id="IPR036864">
    <property type="entry name" value="Zn2-C6_fun-type_DNA-bd_sf"/>
</dbReference>
<keyword evidence="4" id="KW-0804">Transcription</keyword>
<dbReference type="PROSITE" id="PS50048">
    <property type="entry name" value="ZN2_CY6_FUNGAL_2"/>
    <property type="match status" value="1"/>
</dbReference>
<sequence>MITWGLITYSALFVTYELRYQIVLVQSSEMEVLPKKGKKACTMCRQQKARCDVWRDETVSCSRCRKRNLECTIDDSFTREHKRRRYIALEHENEQWRQQLQTSQQLNPDSVPIALSTATTELVVPAVLKSDAQLDDSQGLSLAYPQYHLAPAGSTPGSMMGGNDPTKPRSLKTVTVTGPEIDDLYQLFFRRYASFLPILDVQTKPNAYYAQSPFLFWAVIGVSSRSYSRNPTLHTALAKEVTEMALLSVLSTCAPWYTIQGLLLLLTWPFPKENRPDVTFPLSGMLLHVAMQHGFHIPMSSHEFSRVKTPASSDLDMVRRSELWAHCVLVYQRSCVIKGQSPQNLVSLAQDTIQRQVLFDKIAPHLVQKLRCQEVVGKCSEAVLENGVRAMSLDQELALDILLRKFEREVDDIALQAVIDDEGYHLILCRMAIQSFHFYKNQTLVSSGCLPRLIVTACNLIDYVQALADRMGSLFMAPVQISFGLLLASISLLRIIKSDYATSGLDTSRAQASFFATINLAKQMSTDRSDTAAKMITVLNQLWNSSKAFRKTDGSEYTALRIRSRLILSQILDAVWWWRDEYDPNARTRIQGTEYVDGPASQPSMLAGIESGRGIMGTDPAREPAGGILQHAGPLQGEFQINEDYFTNFEWLSDEIFSFPPDSSLANNLPAQHCRHLPIGESTAEWVNLFGNIPIYPRTAGPILRCQNKDLTSKNSQGQGRIGAMPCRLRCALILAARAYGSLSSTPLGAIHYPLA</sequence>
<evidence type="ECO:0000259" key="7">
    <source>
        <dbReference type="PROSITE" id="PS50048"/>
    </source>
</evidence>
<dbReference type="Gene3D" id="4.10.240.10">
    <property type="entry name" value="Zn(2)-C6 fungal-type DNA-binding domain"/>
    <property type="match status" value="1"/>
</dbReference>
<dbReference type="GO" id="GO:0000981">
    <property type="term" value="F:DNA-binding transcription factor activity, RNA polymerase II-specific"/>
    <property type="evidence" value="ECO:0007669"/>
    <property type="project" value="InterPro"/>
</dbReference>